<dbReference type="GO" id="GO:0033314">
    <property type="term" value="P:mitotic DNA replication checkpoint signaling"/>
    <property type="evidence" value="ECO:0007669"/>
    <property type="project" value="TreeGrafter"/>
</dbReference>
<dbReference type="Gene3D" id="3.40.50.300">
    <property type="entry name" value="P-loop containing nucleotide triphosphate hydrolases"/>
    <property type="match status" value="1"/>
</dbReference>
<evidence type="ECO:0000256" key="4">
    <source>
        <dbReference type="ARBA" id="ARBA00022763"/>
    </source>
</evidence>
<comment type="subcellular location">
    <subcellularLocation>
        <location evidence="1">Nucleus</location>
    </subcellularLocation>
</comment>
<dbReference type="Proteomes" id="UP000036681">
    <property type="component" value="Unplaced"/>
</dbReference>
<dbReference type="Gene3D" id="1.10.8.60">
    <property type="match status" value="1"/>
</dbReference>
<proteinExistence type="inferred from homology"/>
<evidence type="ECO:0000256" key="5">
    <source>
        <dbReference type="ARBA" id="ARBA00022840"/>
    </source>
</evidence>
<dbReference type="PROSITE" id="PS51257">
    <property type="entry name" value="PROKAR_LIPOPROTEIN"/>
    <property type="match status" value="1"/>
</dbReference>
<dbReference type="WBParaSite" id="ALUE_0000417001-mRNA-1">
    <property type="protein sequence ID" value="ALUE_0000417001-mRNA-1"/>
    <property type="gene ID" value="ALUE_0000417001"/>
</dbReference>
<dbReference type="SUPFAM" id="SSF52540">
    <property type="entry name" value="P-loop containing nucleoside triphosphate hydrolases"/>
    <property type="match status" value="1"/>
</dbReference>
<dbReference type="PANTHER" id="PTHR12172:SF0">
    <property type="entry name" value="CELL CYCLE CHECKPOINT PROTEIN RAD17"/>
    <property type="match status" value="1"/>
</dbReference>
<evidence type="ECO:0000256" key="2">
    <source>
        <dbReference type="ARBA" id="ARBA00006168"/>
    </source>
</evidence>
<keyword evidence="6" id="KW-0539">Nucleus</keyword>
<dbReference type="InterPro" id="IPR027417">
    <property type="entry name" value="P-loop_NTPase"/>
</dbReference>
<comment type="similarity">
    <text evidence="2">Belongs to the rad17/RAD24 family.</text>
</comment>
<keyword evidence="4" id="KW-0227">DNA damage</keyword>
<dbReference type="AlphaFoldDB" id="A0A9J2P2V5"/>
<dbReference type="GO" id="GO:0003689">
    <property type="term" value="F:DNA clamp loader activity"/>
    <property type="evidence" value="ECO:0007669"/>
    <property type="project" value="TreeGrafter"/>
</dbReference>
<evidence type="ECO:0000256" key="1">
    <source>
        <dbReference type="ARBA" id="ARBA00004123"/>
    </source>
</evidence>
<dbReference type="Pfam" id="PF03215">
    <property type="entry name" value="Rad17"/>
    <property type="match status" value="1"/>
</dbReference>
<keyword evidence="5" id="KW-0067">ATP-binding</keyword>
<dbReference type="GO" id="GO:0005524">
    <property type="term" value="F:ATP binding"/>
    <property type="evidence" value="ECO:0007669"/>
    <property type="project" value="UniProtKB-KW"/>
</dbReference>
<dbReference type="GO" id="GO:0000077">
    <property type="term" value="P:DNA damage checkpoint signaling"/>
    <property type="evidence" value="ECO:0007669"/>
    <property type="project" value="TreeGrafter"/>
</dbReference>
<keyword evidence="7" id="KW-0131">Cell cycle</keyword>
<protein>
    <submittedName>
        <fullName evidence="9">Cell cycle checkpoint protein RAD17</fullName>
    </submittedName>
</protein>
<name>A0A9J2P2V5_ASCLU</name>
<evidence type="ECO:0000256" key="7">
    <source>
        <dbReference type="ARBA" id="ARBA00023306"/>
    </source>
</evidence>
<dbReference type="PANTHER" id="PTHR12172">
    <property type="entry name" value="CELL CYCLE CHECKPOINT PROTEIN RAD17"/>
    <property type="match status" value="1"/>
</dbReference>
<dbReference type="GO" id="GO:0003682">
    <property type="term" value="F:chromatin binding"/>
    <property type="evidence" value="ECO:0007669"/>
    <property type="project" value="TreeGrafter"/>
</dbReference>
<sequence>MSKSQGFSKRWFSCSFEDVTPSNSVSLLSPATASCSKLVTSAKQMSLRNHNNDETLLNIAEIDDDEPLLVWETPKISLLKPAQSSCYESLIDRFPPTNVEHLAVHSKKVDQVREWMLNHRDGMKRSKILLLTGPCGSGKTATVKVLCSELRMKLVEWESPDHYEFAVDENGEEILCEQSQVRVFADFLKSVDRNSLDDSCAQRVVLIEHLPNIFYREPGLLHSLLCTYTLYSRCMFIFVLSSIESCWTLNPRRLFPMSMLRDLHFDTVTFNPSALTFLSKAIRRILSELKIKATSTQIKYIAESAAGDIRCAINNLQLCIGDDGQLLKDAILFGSSSQTDPFHSIGRILHGKRAEQDSNEWLECENLLSKRLRERFHRPRPPKDVLEDVIQKTAMSGDNIAAYLEEHEPYFVKSLSDLRAVFDNISLMDSSFGSWEVRMNNASSEYEAELVKIWCLMLAIVFSGNTEIMFAMEKAMNGGNAYACPAITDAIIACGCQRSRKVGRVMKCNHLEWQIGDRINSTAKPFDHVTLQTSGRGLHSLSKPRWWETQKRIEMLTKEVRAIFRGSVGKDFFTLTLPMMSRIDPPLDICQRHFLTVLNSRNSAWARPEFGNVTSTQHQRTLLNGTRTAMEEDGFDIEEVEGVAWRDLS</sequence>
<dbReference type="GO" id="GO:0005634">
    <property type="term" value="C:nucleus"/>
    <property type="evidence" value="ECO:0007669"/>
    <property type="project" value="UniProtKB-SubCell"/>
</dbReference>
<evidence type="ECO:0000313" key="9">
    <source>
        <dbReference type="WBParaSite" id="ALUE_0000417001-mRNA-1"/>
    </source>
</evidence>
<dbReference type="GO" id="GO:0006281">
    <property type="term" value="P:DNA repair"/>
    <property type="evidence" value="ECO:0007669"/>
    <property type="project" value="InterPro"/>
</dbReference>
<accession>A0A9J2P2V5</accession>
<evidence type="ECO:0000256" key="3">
    <source>
        <dbReference type="ARBA" id="ARBA00022741"/>
    </source>
</evidence>
<keyword evidence="3" id="KW-0547">Nucleotide-binding</keyword>
<keyword evidence="8" id="KW-1185">Reference proteome</keyword>
<evidence type="ECO:0000256" key="6">
    <source>
        <dbReference type="ARBA" id="ARBA00023242"/>
    </source>
</evidence>
<dbReference type="InterPro" id="IPR004582">
    <property type="entry name" value="Checkpoint_prot_Rad17_Rad24"/>
</dbReference>
<evidence type="ECO:0000313" key="8">
    <source>
        <dbReference type="Proteomes" id="UP000036681"/>
    </source>
</evidence>
<organism evidence="8 9">
    <name type="scientific">Ascaris lumbricoides</name>
    <name type="common">Giant roundworm</name>
    <dbReference type="NCBI Taxonomy" id="6252"/>
    <lineage>
        <taxon>Eukaryota</taxon>
        <taxon>Metazoa</taxon>
        <taxon>Ecdysozoa</taxon>
        <taxon>Nematoda</taxon>
        <taxon>Chromadorea</taxon>
        <taxon>Rhabditida</taxon>
        <taxon>Spirurina</taxon>
        <taxon>Ascaridomorpha</taxon>
        <taxon>Ascaridoidea</taxon>
        <taxon>Ascarididae</taxon>
        <taxon>Ascaris</taxon>
    </lineage>
</organism>
<reference evidence="9" key="1">
    <citation type="submission" date="2023-03" db="UniProtKB">
        <authorList>
            <consortium name="WormBaseParasite"/>
        </authorList>
    </citation>
    <scope>IDENTIFICATION</scope>
</reference>